<comment type="similarity">
    <text evidence="6">Belongs to the FAD-dependent oxidoreductase 2 family. 3-oxosteroid dehydrogenase subfamily.</text>
</comment>
<keyword evidence="4" id="KW-0560">Oxidoreductase</keyword>
<dbReference type="EC" id="1.3.99.4" evidence="7"/>
<dbReference type="SUPFAM" id="SSF56425">
    <property type="entry name" value="Succinate dehydrogenase/fumarate reductase flavoprotein, catalytic domain"/>
    <property type="match status" value="1"/>
</dbReference>
<dbReference type="PANTHER" id="PTHR43400:SF10">
    <property type="entry name" value="3-OXOSTEROID 1-DEHYDROGENASE"/>
    <property type="match status" value="1"/>
</dbReference>
<evidence type="ECO:0000259" key="9">
    <source>
        <dbReference type="Pfam" id="PF00890"/>
    </source>
</evidence>
<evidence type="ECO:0000256" key="2">
    <source>
        <dbReference type="ARBA" id="ARBA00022630"/>
    </source>
</evidence>
<dbReference type="EMBL" id="CDGG01000001">
    <property type="protein sequence ID" value="CEI82284.1"/>
    <property type="molecule type" value="Genomic_DNA"/>
</dbReference>
<dbReference type="InterPro" id="IPR036188">
    <property type="entry name" value="FAD/NAD-bd_sf"/>
</dbReference>
<gene>
    <name evidence="10" type="primary">kstD</name>
    <name evidence="10" type="ORF">BN997_02144</name>
</gene>
<dbReference type="InterPro" id="IPR003953">
    <property type="entry name" value="FAD-dep_OxRdtase_2_FAD-bd"/>
</dbReference>
<dbReference type="AlphaFoldDB" id="A0A0A1MRJ8"/>
<dbReference type="GO" id="GO:0047571">
    <property type="term" value="F:3-oxosteroid 1-dehydrogenase activity"/>
    <property type="evidence" value="ECO:0007669"/>
    <property type="project" value="UniProtKB-EC"/>
</dbReference>
<organism evidence="10 11">
    <name type="scientific">Oceanobacillus oncorhynchi</name>
    <dbReference type="NCBI Taxonomy" id="545501"/>
    <lineage>
        <taxon>Bacteria</taxon>
        <taxon>Bacillati</taxon>
        <taxon>Bacillota</taxon>
        <taxon>Bacilli</taxon>
        <taxon>Bacillales</taxon>
        <taxon>Bacillaceae</taxon>
        <taxon>Oceanobacillus</taxon>
    </lineage>
</organism>
<proteinExistence type="inferred from homology"/>
<dbReference type="STRING" id="545501.BN997_02144"/>
<dbReference type="GO" id="GO:0008202">
    <property type="term" value="P:steroid metabolic process"/>
    <property type="evidence" value="ECO:0007669"/>
    <property type="project" value="UniProtKB-ARBA"/>
</dbReference>
<dbReference type="InterPro" id="IPR050315">
    <property type="entry name" value="FAD-oxidoreductase_2"/>
</dbReference>
<evidence type="ECO:0000256" key="8">
    <source>
        <dbReference type="ARBA" id="ARBA00069709"/>
    </source>
</evidence>
<evidence type="ECO:0000256" key="6">
    <source>
        <dbReference type="ARBA" id="ARBA00061147"/>
    </source>
</evidence>
<evidence type="ECO:0000256" key="7">
    <source>
        <dbReference type="ARBA" id="ARBA00066536"/>
    </source>
</evidence>
<dbReference type="Gene3D" id="3.90.700.10">
    <property type="entry name" value="Succinate dehydrogenase/fumarate reductase flavoprotein, catalytic domain"/>
    <property type="match status" value="1"/>
</dbReference>
<name>A0A0A1MRJ8_9BACI</name>
<dbReference type="Proteomes" id="UP000040453">
    <property type="component" value="Unassembled WGS sequence"/>
</dbReference>
<evidence type="ECO:0000313" key="11">
    <source>
        <dbReference type="Proteomes" id="UP000040453"/>
    </source>
</evidence>
<evidence type="ECO:0000256" key="3">
    <source>
        <dbReference type="ARBA" id="ARBA00022827"/>
    </source>
</evidence>
<keyword evidence="2" id="KW-0285">Flavoprotein</keyword>
<keyword evidence="3" id="KW-0274">FAD</keyword>
<keyword evidence="11" id="KW-1185">Reference proteome</keyword>
<evidence type="ECO:0000256" key="5">
    <source>
        <dbReference type="ARBA" id="ARBA00051951"/>
    </source>
</evidence>
<comment type="catalytic activity">
    <reaction evidence="5">
        <text>a 3-oxosteroid + A = a 3-oxo-Delta(1)-steroid + AH2</text>
        <dbReference type="Rhea" id="RHEA:13329"/>
        <dbReference type="ChEBI" id="CHEBI:13193"/>
        <dbReference type="ChEBI" id="CHEBI:17499"/>
        <dbReference type="ChEBI" id="CHEBI:20156"/>
        <dbReference type="ChEBI" id="CHEBI:47788"/>
        <dbReference type="EC" id="1.3.99.4"/>
    </reaction>
</comment>
<dbReference type="PANTHER" id="PTHR43400">
    <property type="entry name" value="FUMARATE REDUCTASE"/>
    <property type="match status" value="1"/>
</dbReference>
<evidence type="ECO:0000256" key="1">
    <source>
        <dbReference type="ARBA" id="ARBA00001974"/>
    </source>
</evidence>
<dbReference type="RefSeq" id="WP_042531997.1">
    <property type="nucleotide sequence ID" value="NZ_CDGG01000001.1"/>
</dbReference>
<feature type="domain" description="FAD-dependent oxidoreductase 2 FAD-binding" evidence="9">
    <location>
        <begin position="10"/>
        <end position="535"/>
    </location>
</feature>
<dbReference type="InterPro" id="IPR027477">
    <property type="entry name" value="Succ_DH/fumarate_Rdtase_cat_sf"/>
</dbReference>
<dbReference type="FunFam" id="3.50.50.60:FF:000208">
    <property type="entry name" value="3-ketosteroid dehydrogenase"/>
    <property type="match status" value="1"/>
</dbReference>
<dbReference type="SUPFAM" id="SSF51905">
    <property type="entry name" value="FAD/NAD(P)-binding domain"/>
    <property type="match status" value="1"/>
</dbReference>
<protein>
    <recommendedName>
        <fullName evidence="8">3-oxosteroid 1-dehydrogenase</fullName>
        <ecNumber evidence="7">1.3.99.4</ecNumber>
    </recommendedName>
</protein>
<evidence type="ECO:0000256" key="4">
    <source>
        <dbReference type="ARBA" id="ARBA00023002"/>
    </source>
</evidence>
<sequence>MENQWNEQYDVVVVGSGAGGLTAALTACLRGLSVIVIEKTALFGGSTSKSGGTIWIPNNLYLEEAGVKDTYEQAKSYLDATVGDRVPDVLKSAYLQKGPEMVKYLHENTAHFRWEYTPKYSDYYPESPGGLASGRAVEAQLFDLRNLGDDLKYLRTSGLPTKGMVLKSSEFHKVNMIMRTWIGKVKAMKVGMRLIRTLLSGYKPTTLGEAVVARLYTSLKEAGGEVWLNTPFKDLIYENNRVTGVIAERDGKELNIQAREGVVFASGGFSHSPDLREKYLPQPSNTEWTLSAEEQTGDIIAAGVELGGQLDLMDKMWGTPTSAPPGAPAFMPVAERATPGLIIVNSNGDRYINESVPYHEFVDQMYENNHEKSSTIPSWMIFDQRVKNRYLVFGIMPLQPLPKEWFETGYAKKAKTPEVLAEQINVSPEKLANTISRFNTFAANGQDEDFGRGNSAYDRYYGDPTLDNPNLAPLNKAPYYAIPIYPGDIGTKGGLVIDAAARVVRKDGRPITGLYATGNCTASVMGETYPGPGATIGASMVFGYAAAVDIAENMGKQDSQIPKVTMTV</sequence>
<reference evidence="10 11" key="1">
    <citation type="submission" date="2014-11" db="EMBL/GenBank/DDBJ databases">
        <authorList>
            <person name="Urmite Genomes Urmite Genomes"/>
        </authorList>
    </citation>
    <scope>NUCLEOTIDE SEQUENCE [LARGE SCALE GENOMIC DNA]</scope>
    <source>
        <strain evidence="10 11">Oc5</strain>
    </source>
</reference>
<dbReference type="OrthoDB" id="353581at2"/>
<dbReference type="Pfam" id="PF00890">
    <property type="entry name" value="FAD_binding_2"/>
    <property type="match status" value="1"/>
</dbReference>
<comment type="cofactor">
    <cofactor evidence="1">
        <name>FAD</name>
        <dbReference type="ChEBI" id="CHEBI:57692"/>
    </cofactor>
</comment>
<evidence type="ECO:0000313" key="10">
    <source>
        <dbReference type="EMBL" id="CEI82284.1"/>
    </source>
</evidence>
<dbReference type="Gene3D" id="3.50.50.60">
    <property type="entry name" value="FAD/NAD(P)-binding domain"/>
    <property type="match status" value="2"/>
</dbReference>
<dbReference type="PRINTS" id="PR00411">
    <property type="entry name" value="PNDRDTASEI"/>
</dbReference>
<accession>A0A0A1MRJ8</accession>